<comment type="catalytic activity">
    <reaction evidence="13">
        <text>(3R)-hydroxytetradecanoyl-[ACP] = (2E)-tetradecenoyl-[ACP] + H2O</text>
        <dbReference type="Rhea" id="RHEA:41892"/>
        <dbReference type="Rhea" id="RHEA-COMP:9646"/>
        <dbReference type="Rhea" id="RHEA-COMP:9647"/>
        <dbReference type="ChEBI" id="CHEBI:15377"/>
        <dbReference type="ChEBI" id="CHEBI:78474"/>
        <dbReference type="ChEBI" id="CHEBI:78475"/>
    </reaction>
    <physiologicalReaction direction="left-to-right" evidence="13">
        <dbReference type="Rhea" id="RHEA:41893"/>
    </physiologicalReaction>
</comment>
<evidence type="ECO:0000256" key="40">
    <source>
        <dbReference type="ARBA" id="ARBA00049109"/>
    </source>
</evidence>
<dbReference type="InterPro" id="IPR011032">
    <property type="entry name" value="GroES-like_sf"/>
</dbReference>
<comment type="catalytic activity">
    <reaction evidence="12">
        <text>a (3R)-hydroxyacyl-[ACP] = a (2E)-enoyl-[ACP] + H2O</text>
        <dbReference type="Rhea" id="RHEA:13097"/>
        <dbReference type="Rhea" id="RHEA-COMP:9925"/>
        <dbReference type="Rhea" id="RHEA-COMP:9945"/>
        <dbReference type="ChEBI" id="CHEBI:15377"/>
        <dbReference type="ChEBI" id="CHEBI:78784"/>
        <dbReference type="ChEBI" id="CHEBI:78827"/>
        <dbReference type="EC" id="4.2.1.59"/>
    </reaction>
    <physiologicalReaction direction="left-to-right" evidence="12">
        <dbReference type="Rhea" id="RHEA:13098"/>
    </physiologicalReaction>
</comment>
<evidence type="ECO:0000256" key="4">
    <source>
        <dbReference type="ARBA" id="ARBA00022679"/>
    </source>
</evidence>
<dbReference type="Gene3D" id="3.90.180.10">
    <property type="entry name" value="Medium-chain alcohol dehydrogenases, catalytic domain"/>
    <property type="match status" value="1"/>
</dbReference>
<dbReference type="PANTHER" id="PTHR43775">
    <property type="entry name" value="FATTY ACID SYNTHASE"/>
    <property type="match status" value="1"/>
</dbReference>
<feature type="active site" description="Proton acceptor; for dehydratase activity" evidence="48">
    <location>
        <position position="817"/>
    </location>
</feature>
<evidence type="ECO:0000256" key="42">
    <source>
        <dbReference type="ARBA" id="ARBA00049263"/>
    </source>
</evidence>
<keyword evidence="6" id="KW-0663">Pyridoxal phosphate</keyword>
<evidence type="ECO:0000256" key="26">
    <source>
        <dbReference type="ARBA" id="ARBA00047897"/>
    </source>
</evidence>
<name>A0A834MNF3_RHYFE</name>
<comment type="catalytic activity">
    <reaction evidence="31">
        <text>tetradecanoyl-[ACP] + H2O = tetradecanoate + holo-[ACP] + H(+)</text>
        <dbReference type="Rhea" id="RHEA:30123"/>
        <dbReference type="Rhea" id="RHEA-COMP:9648"/>
        <dbReference type="Rhea" id="RHEA-COMP:9685"/>
        <dbReference type="ChEBI" id="CHEBI:15377"/>
        <dbReference type="ChEBI" id="CHEBI:15378"/>
        <dbReference type="ChEBI" id="CHEBI:30807"/>
        <dbReference type="ChEBI" id="CHEBI:64479"/>
        <dbReference type="ChEBI" id="CHEBI:78477"/>
        <dbReference type="EC" id="3.1.2.14"/>
    </reaction>
    <physiologicalReaction direction="left-to-right" evidence="31">
        <dbReference type="Rhea" id="RHEA:30124"/>
    </physiologicalReaction>
</comment>
<proteinExistence type="predicted"/>
<feature type="region of interest" description="N-terminal hotdog fold" evidence="48">
    <location>
        <begin position="784"/>
        <end position="908"/>
    </location>
</feature>
<dbReference type="InterPro" id="IPR050091">
    <property type="entry name" value="PKS_NRPS_Biosynth_Enz"/>
</dbReference>
<dbReference type="Pfam" id="PF00109">
    <property type="entry name" value="ketoacyl-synt"/>
    <property type="match status" value="1"/>
</dbReference>
<dbReference type="CDD" id="cd08954">
    <property type="entry name" value="KR_1_FAS_SDR_x"/>
    <property type="match status" value="1"/>
</dbReference>
<evidence type="ECO:0000256" key="44">
    <source>
        <dbReference type="ARBA" id="ARBA00049422"/>
    </source>
</evidence>
<comment type="catalytic activity">
    <reaction evidence="34">
        <text>3-oxohexanoyl-[ACP] + NADPH + H(+) = (3R)-hydroxyhexanoyl-[ACP] + NADP(+)</text>
        <dbReference type="Rhea" id="RHEA:41824"/>
        <dbReference type="Rhea" id="RHEA-COMP:9629"/>
        <dbReference type="Rhea" id="RHEA-COMP:9630"/>
        <dbReference type="ChEBI" id="CHEBI:15378"/>
        <dbReference type="ChEBI" id="CHEBI:57783"/>
        <dbReference type="ChEBI" id="CHEBI:58349"/>
        <dbReference type="ChEBI" id="CHEBI:78456"/>
        <dbReference type="ChEBI" id="CHEBI:78457"/>
    </reaction>
    <physiologicalReaction direction="left-to-right" evidence="34">
        <dbReference type="Rhea" id="RHEA:41825"/>
    </physiologicalReaction>
</comment>
<dbReference type="InterPro" id="IPR001227">
    <property type="entry name" value="Ac_transferase_dom_sf"/>
</dbReference>
<keyword evidence="2" id="KW-0596">Phosphopantetheine</keyword>
<comment type="catalytic activity">
    <reaction evidence="8">
        <text>(3R)-hydroxyoctanoyl-[ACP] = (2E)-octenoyl-[ACP] + H2O</text>
        <dbReference type="Rhea" id="RHEA:41844"/>
        <dbReference type="Rhea" id="RHEA-COMP:9634"/>
        <dbReference type="Rhea" id="RHEA-COMP:9635"/>
        <dbReference type="ChEBI" id="CHEBI:15377"/>
        <dbReference type="ChEBI" id="CHEBI:78461"/>
        <dbReference type="ChEBI" id="CHEBI:78462"/>
    </reaction>
    <physiologicalReaction direction="left-to-right" evidence="8">
        <dbReference type="Rhea" id="RHEA:41845"/>
    </physiologicalReaction>
</comment>
<dbReference type="InterPro" id="IPR032821">
    <property type="entry name" value="PKS_assoc"/>
</dbReference>
<comment type="catalytic activity">
    <reaction evidence="35">
        <text>a 2,3-saturated acyl-[ACP] + NADP(+) = a (2E)-enoyl-[ACP] + NADPH + H(+)</text>
        <dbReference type="Rhea" id="RHEA:22564"/>
        <dbReference type="Rhea" id="RHEA-COMP:9925"/>
        <dbReference type="Rhea" id="RHEA-COMP:9926"/>
        <dbReference type="ChEBI" id="CHEBI:15378"/>
        <dbReference type="ChEBI" id="CHEBI:57783"/>
        <dbReference type="ChEBI" id="CHEBI:58349"/>
        <dbReference type="ChEBI" id="CHEBI:78784"/>
        <dbReference type="ChEBI" id="CHEBI:78785"/>
        <dbReference type="EC" id="1.3.1.39"/>
    </reaction>
    <physiologicalReaction direction="right-to-left" evidence="35">
        <dbReference type="Rhea" id="RHEA:22566"/>
    </physiologicalReaction>
</comment>
<dbReference type="Proteomes" id="UP000625711">
    <property type="component" value="Unassembled WGS sequence"/>
</dbReference>
<dbReference type="GO" id="GO:0004316">
    <property type="term" value="F:3-oxoacyl-[acyl-carrier-protein] reductase (NADPH) activity"/>
    <property type="evidence" value="ECO:0007669"/>
    <property type="project" value="UniProtKB-EC"/>
</dbReference>
<comment type="catalytic activity">
    <reaction evidence="28">
        <text>acetyl-[ACP] + malonyl-[ACP] + H(+) = 3-oxobutanoyl-[ACP] + holo-[ACP] + CO2</text>
        <dbReference type="Rhea" id="RHEA:41800"/>
        <dbReference type="Rhea" id="RHEA-COMP:9621"/>
        <dbReference type="Rhea" id="RHEA-COMP:9623"/>
        <dbReference type="Rhea" id="RHEA-COMP:9625"/>
        <dbReference type="Rhea" id="RHEA-COMP:9685"/>
        <dbReference type="ChEBI" id="CHEBI:15378"/>
        <dbReference type="ChEBI" id="CHEBI:16526"/>
        <dbReference type="ChEBI" id="CHEBI:64479"/>
        <dbReference type="ChEBI" id="CHEBI:78446"/>
        <dbReference type="ChEBI" id="CHEBI:78449"/>
        <dbReference type="ChEBI" id="CHEBI:78450"/>
    </reaction>
    <physiologicalReaction direction="left-to-right" evidence="28">
        <dbReference type="Rhea" id="RHEA:41801"/>
    </physiologicalReaction>
</comment>
<feature type="active site" description="Proton donor; for dehydratase activity" evidence="48">
    <location>
        <position position="970"/>
    </location>
</feature>
<evidence type="ECO:0000256" key="11">
    <source>
        <dbReference type="ARBA" id="ARBA00023388"/>
    </source>
</evidence>
<evidence type="ECO:0000256" key="32">
    <source>
        <dbReference type="ARBA" id="ARBA00048420"/>
    </source>
</evidence>
<feature type="region of interest" description="C-terminal hotdog fold" evidence="48">
    <location>
        <begin position="921"/>
        <end position="1057"/>
    </location>
</feature>
<dbReference type="GO" id="GO:0004312">
    <property type="term" value="F:fatty acid synthase activity"/>
    <property type="evidence" value="ECO:0007669"/>
    <property type="project" value="TreeGrafter"/>
</dbReference>
<comment type="catalytic activity">
    <reaction evidence="30">
        <text>(2E)-dodecenoyl-[ACP] + NADPH + H(+) = dodecanoyl-[ACP] + NADP(+)</text>
        <dbReference type="Rhea" id="RHEA:41880"/>
        <dbReference type="Rhea" id="RHEA-COMP:9643"/>
        <dbReference type="Rhea" id="RHEA-COMP:9644"/>
        <dbReference type="ChEBI" id="CHEBI:15378"/>
        <dbReference type="ChEBI" id="CHEBI:57783"/>
        <dbReference type="ChEBI" id="CHEBI:58349"/>
        <dbReference type="ChEBI" id="CHEBI:65264"/>
        <dbReference type="ChEBI" id="CHEBI:78472"/>
    </reaction>
    <physiologicalReaction direction="left-to-right" evidence="30">
        <dbReference type="Rhea" id="RHEA:41881"/>
    </physiologicalReaction>
</comment>
<evidence type="ECO:0000256" key="33">
    <source>
        <dbReference type="ARBA" id="ARBA00048506"/>
    </source>
</evidence>
<evidence type="ECO:0000259" key="51">
    <source>
        <dbReference type="PROSITE" id="PS52019"/>
    </source>
</evidence>
<dbReference type="SUPFAM" id="SSF50129">
    <property type="entry name" value="GroES-like"/>
    <property type="match status" value="1"/>
</dbReference>
<comment type="caution">
    <text evidence="52">The sequence shown here is derived from an EMBL/GenBank/DDBJ whole genome shotgun (WGS) entry which is preliminary data.</text>
</comment>
<comment type="catalytic activity">
    <reaction evidence="18">
        <text>3-oxooctadecanoyl-[ACP] + NADPH + H(+) = (3R)-hydroxyoctadecanoyl-[ACP] + NADP(+)</text>
        <dbReference type="Rhea" id="RHEA:41920"/>
        <dbReference type="Rhea" id="RHEA-COMP:9653"/>
        <dbReference type="Rhea" id="RHEA-COMP:9654"/>
        <dbReference type="ChEBI" id="CHEBI:15378"/>
        <dbReference type="ChEBI" id="CHEBI:57783"/>
        <dbReference type="ChEBI" id="CHEBI:58349"/>
        <dbReference type="ChEBI" id="CHEBI:78487"/>
        <dbReference type="ChEBI" id="CHEBI:78488"/>
    </reaction>
    <physiologicalReaction direction="left-to-right" evidence="18">
        <dbReference type="Rhea" id="RHEA:41921"/>
    </physiologicalReaction>
</comment>
<evidence type="ECO:0000256" key="14">
    <source>
        <dbReference type="ARBA" id="ARBA00023399"/>
    </source>
</evidence>
<comment type="catalytic activity">
    <reaction evidence="42">
        <text>3-oxododecanoyl-[ACP] + NADPH + H(+) = (3R)-hydroxydodecanoyl-[ACP] + NADP(+)</text>
        <dbReference type="Rhea" id="RHEA:41872"/>
        <dbReference type="Rhea" id="RHEA-COMP:9641"/>
        <dbReference type="Rhea" id="RHEA-COMP:9642"/>
        <dbReference type="ChEBI" id="CHEBI:15378"/>
        <dbReference type="ChEBI" id="CHEBI:57783"/>
        <dbReference type="ChEBI" id="CHEBI:58349"/>
        <dbReference type="ChEBI" id="CHEBI:78469"/>
        <dbReference type="ChEBI" id="CHEBI:78470"/>
    </reaction>
    <physiologicalReaction direction="left-to-right" evidence="42">
        <dbReference type="Rhea" id="RHEA:41873"/>
    </physiologicalReaction>
</comment>
<comment type="catalytic activity">
    <reaction evidence="15">
        <text>(3R)-hydroxyhexadecanoyl-[ACP] = (2E)-hexadecenoyl-[ACP] + H2O</text>
        <dbReference type="Rhea" id="RHEA:41908"/>
        <dbReference type="Rhea" id="RHEA-COMP:9650"/>
        <dbReference type="Rhea" id="RHEA-COMP:9651"/>
        <dbReference type="ChEBI" id="CHEBI:15377"/>
        <dbReference type="ChEBI" id="CHEBI:78480"/>
        <dbReference type="ChEBI" id="CHEBI:78481"/>
    </reaction>
    <physiologicalReaction direction="left-to-right" evidence="15">
        <dbReference type="Rhea" id="RHEA:41909"/>
    </physiologicalReaction>
</comment>
<dbReference type="SMART" id="SM00822">
    <property type="entry name" value="PKS_KR"/>
    <property type="match status" value="1"/>
</dbReference>
<comment type="catalytic activity">
    <reaction evidence="26">
        <text>(2E)-hexenoyl-[ACP] + NADPH + H(+) = hexanoyl-[ACP] + NADP(+)</text>
        <dbReference type="Rhea" id="RHEA:41832"/>
        <dbReference type="Rhea" id="RHEA-COMP:9631"/>
        <dbReference type="Rhea" id="RHEA-COMP:9632"/>
        <dbReference type="ChEBI" id="CHEBI:15378"/>
        <dbReference type="ChEBI" id="CHEBI:57783"/>
        <dbReference type="ChEBI" id="CHEBI:58349"/>
        <dbReference type="ChEBI" id="CHEBI:78458"/>
        <dbReference type="ChEBI" id="CHEBI:78459"/>
    </reaction>
    <physiologicalReaction direction="left-to-right" evidence="26">
        <dbReference type="Rhea" id="RHEA:41833"/>
    </physiologicalReaction>
</comment>
<comment type="pathway">
    <text evidence="1">Lipid metabolism.</text>
</comment>
<dbReference type="SUPFAM" id="SSF51735">
    <property type="entry name" value="NAD(P)-binding Rossmann-fold domains"/>
    <property type="match status" value="2"/>
</dbReference>
<evidence type="ECO:0000256" key="35">
    <source>
        <dbReference type="ARBA" id="ARBA00048650"/>
    </source>
</evidence>
<dbReference type="CDD" id="cd00833">
    <property type="entry name" value="PKS"/>
    <property type="match status" value="1"/>
</dbReference>
<evidence type="ECO:0000256" key="21">
    <source>
        <dbReference type="ARBA" id="ARBA00047440"/>
    </source>
</evidence>
<evidence type="ECO:0000256" key="46">
    <source>
        <dbReference type="ARBA" id="ARBA00049521"/>
    </source>
</evidence>
<dbReference type="Gene3D" id="3.10.129.110">
    <property type="entry name" value="Polyketide synthase dehydratase"/>
    <property type="match status" value="1"/>
</dbReference>
<dbReference type="InterPro" id="IPR049391">
    <property type="entry name" value="FAS_pseudo-KR"/>
</dbReference>
<evidence type="ECO:0000313" key="52">
    <source>
        <dbReference type="EMBL" id="KAF7285584.1"/>
    </source>
</evidence>
<dbReference type="InterPro" id="IPR020843">
    <property type="entry name" value="ER"/>
</dbReference>
<dbReference type="GO" id="GO:0006633">
    <property type="term" value="P:fatty acid biosynthetic process"/>
    <property type="evidence" value="ECO:0007669"/>
    <property type="project" value="TreeGrafter"/>
</dbReference>
<comment type="catalytic activity">
    <reaction evidence="14">
        <text>(3R)-hydroxyoctadecanoyl-[ACP] = (2E)-octadecenoyl-[ACP] + H2O</text>
        <dbReference type="Rhea" id="RHEA:41924"/>
        <dbReference type="Rhea" id="RHEA-COMP:9654"/>
        <dbReference type="Rhea" id="RHEA-COMP:9655"/>
        <dbReference type="ChEBI" id="CHEBI:15377"/>
        <dbReference type="ChEBI" id="CHEBI:78488"/>
        <dbReference type="ChEBI" id="CHEBI:78489"/>
    </reaction>
    <physiologicalReaction direction="left-to-right" evidence="14">
        <dbReference type="Rhea" id="RHEA:41925"/>
    </physiologicalReaction>
</comment>
<dbReference type="InterPro" id="IPR013968">
    <property type="entry name" value="PKS_KR"/>
</dbReference>
<keyword evidence="7" id="KW-0007">Acetylation</keyword>
<comment type="catalytic activity">
    <reaction evidence="39">
        <text>(2E)-octadecenoyl-[ACP] + NADPH + H(+) = octadecanoyl-[ACP] + NADP(+)</text>
        <dbReference type="Rhea" id="RHEA:41928"/>
        <dbReference type="Rhea" id="RHEA-COMP:9655"/>
        <dbReference type="Rhea" id="RHEA-COMP:9656"/>
        <dbReference type="ChEBI" id="CHEBI:15378"/>
        <dbReference type="ChEBI" id="CHEBI:57783"/>
        <dbReference type="ChEBI" id="CHEBI:58349"/>
        <dbReference type="ChEBI" id="CHEBI:78489"/>
        <dbReference type="ChEBI" id="CHEBI:78495"/>
    </reaction>
    <physiologicalReaction direction="left-to-right" evidence="39">
        <dbReference type="Rhea" id="RHEA:41929"/>
    </physiologicalReaction>
</comment>
<evidence type="ECO:0000256" key="2">
    <source>
        <dbReference type="ARBA" id="ARBA00022450"/>
    </source>
</evidence>
<dbReference type="FunFam" id="3.40.50.720:FF:000209">
    <property type="entry name" value="Polyketide synthase Pks12"/>
    <property type="match status" value="1"/>
</dbReference>
<dbReference type="SUPFAM" id="SSF53474">
    <property type="entry name" value="alpha/beta-Hydrolases"/>
    <property type="match status" value="1"/>
</dbReference>
<dbReference type="CDD" id="cd05195">
    <property type="entry name" value="enoyl_red"/>
    <property type="match status" value="1"/>
</dbReference>
<dbReference type="PROSITE" id="PS52019">
    <property type="entry name" value="PKS_MFAS_DH"/>
    <property type="match status" value="1"/>
</dbReference>
<keyword evidence="4" id="KW-0808">Transferase</keyword>
<dbReference type="EMBL" id="JAACXV010000051">
    <property type="protein sequence ID" value="KAF7285584.1"/>
    <property type="molecule type" value="Genomic_DNA"/>
</dbReference>
<evidence type="ECO:0000256" key="9">
    <source>
        <dbReference type="ARBA" id="ARBA00023351"/>
    </source>
</evidence>
<evidence type="ECO:0000256" key="17">
    <source>
        <dbReference type="ARBA" id="ARBA00023442"/>
    </source>
</evidence>
<dbReference type="Pfam" id="PF02801">
    <property type="entry name" value="Ketoacyl-synt_C"/>
    <property type="match status" value="1"/>
</dbReference>
<dbReference type="PROSITE" id="PS50075">
    <property type="entry name" value="CARRIER"/>
    <property type="match status" value="1"/>
</dbReference>
<evidence type="ECO:0000256" key="39">
    <source>
        <dbReference type="ARBA" id="ARBA00049019"/>
    </source>
</evidence>
<evidence type="ECO:0000313" key="53">
    <source>
        <dbReference type="Proteomes" id="UP000625711"/>
    </source>
</evidence>
<evidence type="ECO:0000256" key="43">
    <source>
        <dbReference type="ARBA" id="ARBA00049414"/>
    </source>
</evidence>
<dbReference type="InterPro" id="IPR029058">
    <property type="entry name" value="AB_hydrolase_fold"/>
</dbReference>
<dbReference type="Gene3D" id="3.40.50.720">
    <property type="entry name" value="NAD(P)-binding Rossmann-like Domain"/>
    <property type="match status" value="1"/>
</dbReference>
<evidence type="ECO:0000259" key="49">
    <source>
        <dbReference type="PROSITE" id="PS50075"/>
    </source>
</evidence>
<dbReference type="Gene3D" id="3.40.366.10">
    <property type="entry name" value="Malonyl-Coenzyme A Acyl Carrier Protein, domain 2"/>
    <property type="match status" value="1"/>
</dbReference>
<dbReference type="OrthoDB" id="329835at2759"/>
<dbReference type="PANTHER" id="PTHR43775:SF23">
    <property type="entry name" value="FATTY ACID SYNTHASE 3"/>
    <property type="match status" value="1"/>
</dbReference>
<comment type="catalytic activity">
    <reaction evidence="38">
        <text>3-oxotetradecanoyl-[ACP] + NADPH + H(+) = (3R)-hydroxytetradecanoyl-[ACP] + NADP(+)</text>
        <dbReference type="Rhea" id="RHEA:41888"/>
        <dbReference type="Rhea" id="RHEA-COMP:9645"/>
        <dbReference type="Rhea" id="RHEA-COMP:9646"/>
        <dbReference type="ChEBI" id="CHEBI:15378"/>
        <dbReference type="ChEBI" id="CHEBI:57783"/>
        <dbReference type="ChEBI" id="CHEBI:58349"/>
        <dbReference type="ChEBI" id="CHEBI:78473"/>
        <dbReference type="ChEBI" id="CHEBI:78474"/>
    </reaction>
    <physiologicalReaction direction="left-to-right" evidence="38">
        <dbReference type="Rhea" id="RHEA:41889"/>
    </physiologicalReaction>
</comment>
<dbReference type="InterPro" id="IPR001031">
    <property type="entry name" value="Thioesterase"/>
</dbReference>
<comment type="catalytic activity">
    <reaction evidence="11">
        <text>(3R)-hydroxydecanoyl-[ACP] = (2E)-decenoyl-[ACP] + H2O</text>
        <dbReference type="Rhea" id="RHEA:41860"/>
        <dbReference type="Rhea" id="RHEA-COMP:9638"/>
        <dbReference type="Rhea" id="RHEA-COMP:9639"/>
        <dbReference type="ChEBI" id="CHEBI:15377"/>
        <dbReference type="ChEBI" id="CHEBI:78466"/>
        <dbReference type="ChEBI" id="CHEBI:78467"/>
    </reaction>
    <physiologicalReaction direction="left-to-right" evidence="11">
        <dbReference type="Rhea" id="RHEA:41861"/>
    </physiologicalReaction>
</comment>
<comment type="catalytic activity">
    <reaction evidence="29">
        <text>hexadecanoyl-[ACP] + malonyl-[ACP] + H(+) = 3-oxooctadecanoyl-[ACP] + holo-[ACP] + CO2</text>
        <dbReference type="Rhea" id="RHEA:41916"/>
        <dbReference type="Rhea" id="RHEA-COMP:9623"/>
        <dbReference type="Rhea" id="RHEA-COMP:9652"/>
        <dbReference type="Rhea" id="RHEA-COMP:9653"/>
        <dbReference type="Rhea" id="RHEA-COMP:9685"/>
        <dbReference type="ChEBI" id="CHEBI:15378"/>
        <dbReference type="ChEBI" id="CHEBI:16526"/>
        <dbReference type="ChEBI" id="CHEBI:64479"/>
        <dbReference type="ChEBI" id="CHEBI:78449"/>
        <dbReference type="ChEBI" id="CHEBI:78483"/>
        <dbReference type="ChEBI" id="CHEBI:78487"/>
    </reaction>
    <physiologicalReaction direction="left-to-right" evidence="29">
        <dbReference type="Rhea" id="RHEA:41917"/>
    </physiologicalReaction>
</comment>
<evidence type="ECO:0000256" key="1">
    <source>
        <dbReference type="ARBA" id="ARBA00005189"/>
    </source>
</evidence>
<dbReference type="Pfam" id="PF08659">
    <property type="entry name" value="KR"/>
    <property type="match status" value="1"/>
</dbReference>
<dbReference type="SUPFAM" id="SSF53901">
    <property type="entry name" value="Thiolase-like"/>
    <property type="match status" value="1"/>
</dbReference>
<keyword evidence="5" id="KW-0702">S-nitrosylation</keyword>
<dbReference type="GO" id="GO:0141148">
    <property type="term" value="F:enoyl-[acyl-carrier-protein] reductase (NADPH) activity"/>
    <property type="evidence" value="ECO:0007669"/>
    <property type="project" value="UniProtKB-EC"/>
</dbReference>
<feature type="domain" description="Carrier" evidence="49">
    <location>
        <begin position="1921"/>
        <end position="1998"/>
    </location>
</feature>
<feature type="domain" description="PKS/mFAS DH" evidence="51">
    <location>
        <begin position="784"/>
        <end position="1057"/>
    </location>
</feature>
<dbReference type="InterPro" id="IPR009081">
    <property type="entry name" value="PP-bd_ACP"/>
</dbReference>
<keyword evidence="3" id="KW-0597">Phosphoprotein</keyword>
<dbReference type="PROSITE" id="PS52004">
    <property type="entry name" value="KS3_2"/>
    <property type="match status" value="1"/>
</dbReference>
<comment type="catalytic activity">
    <reaction evidence="20">
        <text>a (3R)-hydroxyacyl-[ACP] + NADP(+) = a 3-oxoacyl-[ACP] + NADPH + H(+)</text>
        <dbReference type="Rhea" id="RHEA:17397"/>
        <dbReference type="Rhea" id="RHEA-COMP:9916"/>
        <dbReference type="Rhea" id="RHEA-COMP:9945"/>
        <dbReference type="ChEBI" id="CHEBI:15378"/>
        <dbReference type="ChEBI" id="CHEBI:57783"/>
        <dbReference type="ChEBI" id="CHEBI:58349"/>
        <dbReference type="ChEBI" id="CHEBI:78776"/>
        <dbReference type="ChEBI" id="CHEBI:78827"/>
        <dbReference type="EC" id="1.1.1.100"/>
    </reaction>
    <physiologicalReaction direction="right-to-left" evidence="20">
        <dbReference type="Rhea" id="RHEA:17399"/>
    </physiologicalReaction>
</comment>
<evidence type="ECO:0000256" key="25">
    <source>
        <dbReference type="ARBA" id="ARBA00047810"/>
    </source>
</evidence>
<comment type="catalytic activity">
    <reaction evidence="9">
        <text>(3R)-hydroxydodecanoyl-[ACP] = (2E)-dodecenoyl-[ACP] + H2O</text>
        <dbReference type="Rhea" id="RHEA:41876"/>
        <dbReference type="Rhea" id="RHEA-COMP:9642"/>
        <dbReference type="Rhea" id="RHEA-COMP:9643"/>
        <dbReference type="ChEBI" id="CHEBI:15377"/>
        <dbReference type="ChEBI" id="CHEBI:78470"/>
        <dbReference type="ChEBI" id="CHEBI:78472"/>
    </reaction>
    <physiologicalReaction direction="left-to-right" evidence="9">
        <dbReference type="Rhea" id="RHEA:41877"/>
    </physiologicalReaction>
</comment>
<evidence type="ECO:0000256" key="28">
    <source>
        <dbReference type="ARBA" id="ARBA00047961"/>
    </source>
</evidence>
<evidence type="ECO:0000256" key="10">
    <source>
        <dbReference type="ARBA" id="ARBA00023373"/>
    </source>
</evidence>
<dbReference type="Pfam" id="PF21149">
    <property type="entry name" value="FAS_pseudo-KR"/>
    <property type="match status" value="1"/>
</dbReference>
<sequence length="2284" mass="256625">MSSDGKNPIHRSFIAHPEEGEEVVISGLSGRFPSSRNVRELQDNLFNKRDMITDDDRRWTPSHPEIPQRTGKIDDIDKFDASFFGIHNRQATSLDPITRVFLEVTVEAIFDAGLQPSDLEGTRTGVFVGSSFSETEQNWFYYNVKPQSLAITGVERSVLVNRLSYYLKLKGPSMICDTACSSSMFAIDHAYQAIRTGQCDAAIVGGTSLCMNPSVSLQFARLGVLSYDGSCKVFDNSGNGYVRSETISAVLLQKAKDANRIYATVLHSKTNCDGYKNSGINYPSGEMQIELFRDFYRECDSVSPLELSYMEAHGTGTKVGDPEELQAIDNVFIRGRNKPLLIGSVKSNLGHSEPASGLCSIAKAIIAFETGYIAPNLRYNAPREGVKCLTDGGAKVVTEQTPFPDEKGLIGLNGFGFGGANCHVLLKRNPKKKLQSHNTFPRLITISGRTIQAVHSLLDDVTQNELDPEHLALLQNCFRKTIKAHYYRGYSLVTKNGEITRSTCFYDFKPKNLIVYFDIIDNISSEQMQEFMKVPIFSDTIKMIDNILMENKVKIEDILLAHEKSSISHKLLINTSIQLGLVNVLKALEIKPTKCFAANKGLQLGVLICGYFNGIFSLKEVIDISYAISLKLNGYTDLDGLFKNDNKAVQLLTKSLHKILSRSQELTQAVSFGEYNMNAKSIVDYFTTDNVLNQVRNVLKKRCVVLEIGQKQSCIKSTLNSKKHVSLLSTQFDVTKFLITMGKLYELGFNPQLQHLYPPVQFPVSRGTPMISPAIKWKHDKSWHVCKYTSYNNTVKIDEKSSRFCLGESDHEYIVGHVIDGRNLFPAMGYLYMVWDLYAGMNYISMMDMKVIFENCRFINACTMPSEKVKGLSLHVMIHRQSGNFEISHEDTVVVKGRIRMALENETQLTTLKKLDITNQSIFMNKKDIYKELKLRGYNYTKLFRSIERCDVSAQQGLIRWHENWVAFMDNMLQIKILQEDTRLLYVPINIGKLTIDARKHLDICESFGNEPNIPVYSCRESGIIQSGGIEIRHMIASSIARRKNLSVPVLEKHVFIPNITKLGLNDAIRANSQILLESFNTINIKVIELIDEKTPEHNKTIGDIIYDALSDQPLIQPNVTALCHEEIEVKNINVENKKLHTETDCHLVIGSKLLERPNILNIALGSTQESGFIISREDLNFEASSLECPNIAIVTVYNTDEEQLVFLKKTTAYIPPVSIKISSRDTKFSWLPKLRHALEVNDNVVLYTEGEDINGSMGLFTCLRREPDGDKVKLVFVSDTTAPLFDTDIPFYQIQLKKQLPLNIYKNGQWGTYRHLLFEENIKVEREHCYLNTIIKGDLSSLKWIEGPLSSRQINTVHSNLVNVNVYYGTLNFRDVMTALGRINVDTVTRNRREQECIQGLEFSGRTEDGRRVFGMIIGGACASMVQGDELCLVDIPDEWTMKDAATVAVVYSTVIYALIMTAKIKPGDSVLIHSGTGGVGQAAIVIALAKKCTVYTTVGTQEKREMIKKTFPEIPDRHIFNSRDTNFERDVMKATNGKGVAAVLNSLAEEKLLASVRCLAPGGSFLEIGKFDMGLNNELKLHLLKKNCSFHGIMLDSILKENMAKQVELLAYLRTLIKEKHIRPLNYTLFQMNQAEEAFRFMSTGKHTGKVLLEIRNEEDEATSILKTPRMYQCKPRYYCDEDKTYIICGGLGGFGLELADWLILRGCKKLILTSRSGIRTGYQAYRISIWKSYGYIVEVYTDDITTEAGCLSLIKKANELGPVHAIFNLAVVLQDGLFTNQTADMFKTSLAPKAGAAYYLDIITRHYCQELRDFVMFSSVSCGRGNAGQTNYGMANSIMERICEKRRDEGLPGLAIQWGAIGDVGLVADMQEESMEIEIGGTLQQKITNCLEVLDDFLNQKQYSVVASTVVAEKKSGVGMSGNILTDVAAILGIKDMKSIYSQSTLAEAGMDSMTAAEIKQTLGREYEIFLTPQEMKTITFAKLQELQDNRQKSQDVKKDSGLNVFDIMVGHVTDEAKTEIIPIRGLNTERSAVGDVFLFSGLDGVVDALEPLYEKLEGDIKGIQYCNGNQRDTIEEMTDMYLEIIEKTSSNLNPFKFVCYSFGGTIALETARKLEEKGYSGIVICIDTSPNYLKGIANILQLESEDNIQISLLLTLLKPFTNQDLKKIEENLKNVKTFDERLDIAEKCVTKELEINNTKGIIKGLYKRLKALLAWQPDFKLKSKVLLLKPEFQVMATNDDDYGLEEYTEHPVTVKQIKGNHVSMLGEPELVQEINDTLWN</sequence>
<dbReference type="InterPro" id="IPR057326">
    <property type="entry name" value="KR_dom"/>
</dbReference>
<evidence type="ECO:0000256" key="7">
    <source>
        <dbReference type="ARBA" id="ARBA00022990"/>
    </source>
</evidence>
<gene>
    <name evidence="52" type="ORF">GWI33_010493</name>
</gene>
<evidence type="ECO:0000256" key="15">
    <source>
        <dbReference type="ARBA" id="ARBA00023401"/>
    </source>
</evidence>
<dbReference type="GO" id="GO:0004315">
    <property type="term" value="F:3-oxoacyl-[acyl-carrier-protein] synthase activity"/>
    <property type="evidence" value="ECO:0007669"/>
    <property type="project" value="UniProtKB-EC"/>
</dbReference>
<dbReference type="SMART" id="SM00829">
    <property type="entry name" value="PKS_ER"/>
    <property type="match status" value="1"/>
</dbReference>
<comment type="catalytic activity">
    <reaction evidence="46">
        <text>(2E)-decenoyl-[ACP] + NADPH + H(+) = decanoyl-[ACP] + NADP(+)</text>
        <dbReference type="Rhea" id="RHEA:41864"/>
        <dbReference type="Rhea" id="RHEA-COMP:9639"/>
        <dbReference type="Rhea" id="RHEA-COMP:9640"/>
        <dbReference type="ChEBI" id="CHEBI:15378"/>
        <dbReference type="ChEBI" id="CHEBI:57783"/>
        <dbReference type="ChEBI" id="CHEBI:58349"/>
        <dbReference type="ChEBI" id="CHEBI:78467"/>
        <dbReference type="ChEBI" id="CHEBI:78468"/>
    </reaction>
    <physiologicalReaction direction="left-to-right" evidence="46">
        <dbReference type="Rhea" id="RHEA:41865"/>
    </physiologicalReaction>
</comment>
<dbReference type="InterPro" id="IPR014030">
    <property type="entry name" value="Ketoacyl_synth_N"/>
</dbReference>
<evidence type="ECO:0000256" key="23">
    <source>
        <dbReference type="ARBA" id="ARBA00047500"/>
    </source>
</evidence>
<evidence type="ECO:0000256" key="31">
    <source>
        <dbReference type="ARBA" id="ARBA00048289"/>
    </source>
</evidence>
<comment type="catalytic activity">
    <reaction evidence="37">
        <text>hexadecanoyl-[ACP] + H2O = hexadecanoate + holo-[ACP] + H(+)</text>
        <dbReference type="Rhea" id="RHEA:41932"/>
        <dbReference type="Rhea" id="RHEA-COMP:9652"/>
        <dbReference type="Rhea" id="RHEA-COMP:9685"/>
        <dbReference type="ChEBI" id="CHEBI:7896"/>
        <dbReference type="ChEBI" id="CHEBI:15377"/>
        <dbReference type="ChEBI" id="CHEBI:15378"/>
        <dbReference type="ChEBI" id="CHEBI:64479"/>
        <dbReference type="ChEBI" id="CHEBI:78483"/>
        <dbReference type="EC" id="3.1.2.14"/>
    </reaction>
    <physiologicalReaction direction="left-to-right" evidence="37">
        <dbReference type="Rhea" id="RHEA:41933"/>
    </physiologicalReaction>
</comment>
<comment type="catalytic activity">
    <reaction evidence="10">
        <text>(3R)-hydroxyhexanoyl-[ACP] = (2E)-hexenoyl-[ACP] + H2O</text>
        <dbReference type="Rhea" id="RHEA:41828"/>
        <dbReference type="Rhea" id="RHEA-COMP:9630"/>
        <dbReference type="Rhea" id="RHEA-COMP:9631"/>
        <dbReference type="ChEBI" id="CHEBI:15377"/>
        <dbReference type="ChEBI" id="CHEBI:78457"/>
        <dbReference type="ChEBI" id="CHEBI:78458"/>
    </reaction>
    <physiologicalReaction direction="left-to-right" evidence="10">
        <dbReference type="Rhea" id="RHEA:41829"/>
    </physiologicalReaction>
</comment>
<evidence type="ECO:0000256" key="48">
    <source>
        <dbReference type="PROSITE-ProRule" id="PRU01363"/>
    </source>
</evidence>
<evidence type="ECO:0000256" key="6">
    <source>
        <dbReference type="ARBA" id="ARBA00022898"/>
    </source>
</evidence>
<evidence type="ECO:0000256" key="38">
    <source>
        <dbReference type="ARBA" id="ARBA00048935"/>
    </source>
</evidence>
<comment type="catalytic activity">
    <reaction evidence="23">
        <text>(2E)-butenoyl-[ACP] + NADPH + H(+) = butanoyl-[ACP] + NADP(+)</text>
        <dbReference type="Rhea" id="RHEA:41812"/>
        <dbReference type="Rhea" id="RHEA-COMP:9627"/>
        <dbReference type="Rhea" id="RHEA-COMP:9628"/>
        <dbReference type="ChEBI" id="CHEBI:15378"/>
        <dbReference type="ChEBI" id="CHEBI:57783"/>
        <dbReference type="ChEBI" id="CHEBI:58349"/>
        <dbReference type="ChEBI" id="CHEBI:78453"/>
        <dbReference type="ChEBI" id="CHEBI:78454"/>
    </reaction>
    <physiologicalReaction direction="left-to-right" evidence="23">
        <dbReference type="Rhea" id="RHEA:41813"/>
    </physiologicalReaction>
</comment>
<comment type="catalytic activity">
    <reaction evidence="44">
        <text>3-oxooctanoyl-[ACP] + NADPH + H(+) = (3R)-hydroxyoctanoyl-[ACP] + NADP(+)</text>
        <dbReference type="Rhea" id="RHEA:41840"/>
        <dbReference type="Rhea" id="RHEA-COMP:9633"/>
        <dbReference type="Rhea" id="RHEA-COMP:9634"/>
        <dbReference type="ChEBI" id="CHEBI:15378"/>
        <dbReference type="ChEBI" id="CHEBI:57783"/>
        <dbReference type="ChEBI" id="CHEBI:58349"/>
        <dbReference type="ChEBI" id="CHEBI:78460"/>
        <dbReference type="ChEBI" id="CHEBI:78461"/>
    </reaction>
    <physiologicalReaction direction="left-to-right" evidence="44">
        <dbReference type="Rhea" id="RHEA:41841"/>
    </physiologicalReaction>
</comment>
<evidence type="ECO:0000256" key="27">
    <source>
        <dbReference type="ARBA" id="ARBA00047953"/>
    </source>
</evidence>
<comment type="catalytic activity">
    <reaction evidence="36">
        <text>holo-[ACP] + acetyl-CoA = acetyl-[ACP] + CoA</text>
        <dbReference type="Rhea" id="RHEA:41788"/>
        <dbReference type="Rhea" id="RHEA-COMP:9621"/>
        <dbReference type="Rhea" id="RHEA-COMP:9685"/>
        <dbReference type="ChEBI" id="CHEBI:57287"/>
        <dbReference type="ChEBI" id="CHEBI:57288"/>
        <dbReference type="ChEBI" id="CHEBI:64479"/>
        <dbReference type="ChEBI" id="CHEBI:78446"/>
        <dbReference type="EC" id="2.3.1.38"/>
    </reaction>
    <physiologicalReaction direction="left-to-right" evidence="36">
        <dbReference type="Rhea" id="RHEA:41789"/>
    </physiologicalReaction>
</comment>
<accession>A0A834MNF3</accession>
<comment type="catalytic activity">
    <reaction evidence="25">
        <text>(2E)-hexadecenoyl-[ACP] + NADPH + H(+) = hexadecanoyl-[ACP] + NADP(+)</text>
        <dbReference type="Rhea" id="RHEA:41912"/>
        <dbReference type="Rhea" id="RHEA-COMP:9651"/>
        <dbReference type="Rhea" id="RHEA-COMP:9652"/>
        <dbReference type="ChEBI" id="CHEBI:15378"/>
        <dbReference type="ChEBI" id="CHEBI:57783"/>
        <dbReference type="ChEBI" id="CHEBI:58349"/>
        <dbReference type="ChEBI" id="CHEBI:78481"/>
        <dbReference type="ChEBI" id="CHEBI:78483"/>
    </reaction>
    <physiologicalReaction direction="left-to-right" evidence="25">
        <dbReference type="Rhea" id="RHEA:41913"/>
    </physiologicalReaction>
</comment>
<dbReference type="GO" id="GO:0016297">
    <property type="term" value="F:fatty acyl-[ACP] hydrolase activity"/>
    <property type="evidence" value="ECO:0007669"/>
    <property type="project" value="UniProtKB-EC"/>
</dbReference>
<dbReference type="SUPFAM" id="SSF47336">
    <property type="entry name" value="ACP-like"/>
    <property type="match status" value="1"/>
</dbReference>
<evidence type="ECO:0000256" key="36">
    <source>
        <dbReference type="ARBA" id="ARBA00048691"/>
    </source>
</evidence>
<evidence type="ECO:0000259" key="50">
    <source>
        <dbReference type="PROSITE" id="PS52004"/>
    </source>
</evidence>
<evidence type="ECO:0000256" key="47">
    <source>
        <dbReference type="ARBA" id="ARBA00049533"/>
    </source>
</evidence>
<evidence type="ECO:0000256" key="22">
    <source>
        <dbReference type="ARBA" id="ARBA00047451"/>
    </source>
</evidence>
<organism evidence="52 53">
    <name type="scientific">Rhynchophorus ferrugineus</name>
    <name type="common">Red palm weevil</name>
    <name type="synonym">Curculio ferrugineus</name>
    <dbReference type="NCBI Taxonomy" id="354439"/>
    <lineage>
        <taxon>Eukaryota</taxon>
        <taxon>Metazoa</taxon>
        <taxon>Ecdysozoa</taxon>
        <taxon>Arthropoda</taxon>
        <taxon>Hexapoda</taxon>
        <taxon>Insecta</taxon>
        <taxon>Pterygota</taxon>
        <taxon>Neoptera</taxon>
        <taxon>Endopterygota</taxon>
        <taxon>Coleoptera</taxon>
        <taxon>Polyphaga</taxon>
        <taxon>Cucujiformia</taxon>
        <taxon>Curculionidae</taxon>
        <taxon>Dryophthorinae</taxon>
        <taxon>Rhynchophorus</taxon>
    </lineage>
</organism>
<dbReference type="Gene3D" id="3.40.47.10">
    <property type="match status" value="1"/>
</dbReference>
<evidence type="ECO:0000256" key="18">
    <source>
        <dbReference type="ARBA" id="ARBA00047300"/>
    </source>
</evidence>
<comment type="catalytic activity">
    <reaction evidence="47">
        <text>octanoyl-[ACP] + malonyl-[ACP] + H(+) = 3-oxodecanoyl-[ACP] + holo-[ACP] + CO2</text>
        <dbReference type="Rhea" id="RHEA:41852"/>
        <dbReference type="Rhea" id="RHEA-COMP:9623"/>
        <dbReference type="Rhea" id="RHEA-COMP:9636"/>
        <dbReference type="Rhea" id="RHEA-COMP:9637"/>
        <dbReference type="Rhea" id="RHEA-COMP:9685"/>
        <dbReference type="ChEBI" id="CHEBI:15378"/>
        <dbReference type="ChEBI" id="CHEBI:16526"/>
        <dbReference type="ChEBI" id="CHEBI:64479"/>
        <dbReference type="ChEBI" id="CHEBI:78449"/>
        <dbReference type="ChEBI" id="CHEBI:78463"/>
        <dbReference type="ChEBI" id="CHEBI:78464"/>
    </reaction>
    <physiologicalReaction direction="left-to-right" evidence="47">
        <dbReference type="Rhea" id="RHEA:41853"/>
    </physiologicalReaction>
</comment>
<dbReference type="Pfam" id="PF16197">
    <property type="entry name" value="KAsynt_C_assoc"/>
    <property type="match status" value="1"/>
</dbReference>
<dbReference type="GO" id="GO:0019171">
    <property type="term" value="F:(3R)-hydroxyacyl-[acyl-carrier-protein] dehydratase activity"/>
    <property type="evidence" value="ECO:0007669"/>
    <property type="project" value="UniProtKB-EC"/>
</dbReference>
<dbReference type="InterPro" id="IPR036736">
    <property type="entry name" value="ACP-like_sf"/>
</dbReference>
<dbReference type="InterPro" id="IPR016039">
    <property type="entry name" value="Thiolase-like"/>
</dbReference>
<evidence type="ECO:0000256" key="41">
    <source>
        <dbReference type="ARBA" id="ARBA00049171"/>
    </source>
</evidence>
<dbReference type="Pfam" id="PF13602">
    <property type="entry name" value="ADH_zinc_N_2"/>
    <property type="match status" value="1"/>
</dbReference>
<comment type="catalytic activity">
    <reaction evidence="19">
        <text>hexanoyl-[ACP] + malonyl-[ACP] + H(+) = 3-oxooctanoyl-[ACP] + holo-[ACP] + CO2</text>
        <dbReference type="Rhea" id="RHEA:41836"/>
        <dbReference type="Rhea" id="RHEA-COMP:9623"/>
        <dbReference type="Rhea" id="RHEA-COMP:9632"/>
        <dbReference type="Rhea" id="RHEA-COMP:9633"/>
        <dbReference type="Rhea" id="RHEA-COMP:9685"/>
        <dbReference type="ChEBI" id="CHEBI:15378"/>
        <dbReference type="ChEBI" id="CHEBI:16526"/>
        <dbReference type="ChEBI" id="CHEBI:64479"/>
        <dbReference type="ChEBI" id="CHEBI:78449"/>
        <dbReference type="ChEBI" id="CHEBI:78459"/>
        <dbReference type="ChEBI" id="CHEBI:78460"/>
    </reaction>
    <physiologicalReaction direction="left-to-right" evidence="19">
        <dbReference type="Rhea" id="RHEA:41837"/>
    </physiologicalReaction>
</comment>
<dbReference type="Pfam" id="PF00975">
    <property type="entry name" value="Thioesterase"/>
    <property type="match status" value="1"/>
</dbReference>
<dbReference type="Gene3D" id="1.10.1200.10">
    <property type="entry name" value="ACP-like"/>
    <property type="match status" value="1"/>
</dbReference>
<comment type="catalytic activity">
    <reaction evidence="32">
        <text>(2E)-octenoyl-[ACP] + NADPH + H(+) = octanoyl-[ACP] + NADP(+)</text>
        <dbReference type="Rhea" id="RHEA:41848"/>
        <dbReference type="Rhea" id="RHEA-COMP:9635"/>
        <dbReference type="Rhea" id="RHEA-COMP:9636"/>
        <dbReference type="ChEBI" id="CHEBI:15378"/>
        <dbReference type="ChEBI" id="CHEBI:57783"/>
        <dbReference type="ChEBI" id="CHEBI:58349"/>
        <dbReference type="ChEBI" id="CHEBI:78462"/>
        <dbReference type="ChEBI" id="CHEBI:78463"/>
    </reaction>
    <physiologicalReaction direction="left-to-right" evidence="32">
        <dbReference type="Rhea" id="RHEA:41849"/>
    </physiologicalReaction>
</comment>
<comment type="catalytic activity">
    <reaction evidence="22">
        <text>tetradecanoyl-[ACP] + malonyl-[ACP] + H(+) = 3-oxohexadecanoyl-[ACP] + holo-[ACP] + CO2</text>
        <dbReference type="Rhea" id="RHEA:41900"/>
        <dbReference type="Rhea" id="RHEA-COMP:9623"/>
        <dbReference type="Rhea" id="RHEA-COMP:9648"/>
        <dbReference type="Rhea" id="RHEA-COMP:9649"/>
        <dbReference type="Rhea" id="RHEA-COMP:9685"/>
        <dbReference type="ChEBI" id="CHEBI:15378"/>
        <dbReference type="ChEBI" id="CHEBI:16526"/>
        <dbReference type="ChEBI" id="CHEBI:64479"/>
        <dbReference type="ChEBI" id="CHEBI:78449"/>
        <dbReference type="ChEBI" id="CHEBI:78477"/>
        <dbReference type="ChEBI" id="CHEBI:78478"/>
    </reaction>
    <physiologicalReaction direction="left-to-right" evidence="22">
        <dbReference type="Rhea" id="RHEA:41901"/>
    </physiologicalReaction>
</comment>
<comment type="catalytic activity">
    <reaction evidence="27">
        <text>3-oxobutanoyl-[ACP] + NADPH + H(+) = (3R)-hydroxybutanoyl-[ACP] + NADP(+)</text>
        <dbReference type="Rhea" id="RHEA:41804"/>
        <dbReference type="Rhea" id="RHEA-COMP:9625"/>
        <dbReference type="Rhea" id="RHEA-COMP:9626"/>
        <dbReference type="ChEBI" id="CHEBI:15378"/>
        <dbReference type="ChEBI" id="CHEBI:57783"/>
        <dbReference type="ChEBI" id="CHEBI:58349"/>
        <dbReference type="ChEBI" id="CHEBI:78450"/>
        <dbReference type="ChEBI" id="CHEBI:78451"/>
    </reaction>
    <physiologicalReaction direction="left-to-right" evidence="27">
        <dbReference type="Rhea" id="RHEA:41805"/>
    </physiologicalReaction>
</comment>
<comment type="catalytic activity">
    <reaction evidence="40">
        <text>decanoyl-[ACP] + malonyl-[ACP] + H(+) = 3-oxododecanoyl-[ACP] + holo-[ACP] + CO2</text>
        <dbReference type="Rhea" id="RHEA:41868"/>
        <dbReference type="Rhea" id="RHEA-COMP:9623"/>
        <dbReference type="Rhea" id="RHEA-COMP:9640"/>
        <dbReference type="Rhea" id="RHEA-COMP:9641"/>
        <dbReference type="Rhea" id="RHEA-COMP:9685"/>
        <dbReference type="ChEBI" id="CHEBI:15378"/>
        <dbReference type="ChEBI" id="CHEBI:16526"/>
        <dbReference type="ChEBI" id="CHEBI:64479"/>
        <dbReference type="ChEBI" id="CHEBI:78449"/>
        <dbReference type="ChEBI" id="CHEBI:78468"/>
        <dbReference type="ChEBI" id="CHEBI:78469"/>
    </reaction>
    <physiologicalReaction direction="left-to-right" evidence="40">
        <dbReference type="Rhea" id="RHEA:41869"/>
    </physiologicalReaction>
</comment>
<evidence type="ECO:0000256" key="29">
    <source>
        <dbReference type="ARBA" id="ARBA00048051"/>
    </source>
</evidence>
<dbReference type="GO" id="GO:0004313">
    <property type="term" value="F:[acyl-carrier-protein] S-acetyltransferase activity"/>
    <property type="evidence" value="ECO:0007669"/>
    <property type="project" value="UniProtKB-EC"/>
</dbReference>
<evidence type="ECO:0000256" key="45">
    <source>
        <dbReference type="ARBA" id="ARBA00049449"/>
    </source>
</evidence>
<dbReference type="InterPro" id="IPR020841">
    <property type="entry name" value="PKS_Beta-ketoAc_synthase_dom"/>
</dbReference>
<evidence type="ECO:0000256" key="5">
    <source>
        <dbReference type="ARBA" id="ARBA00022799"/>
    </source>
</evidence>
<dbReference type="SMART" id="SM00825">
    <property type="entry name" value="PKS_KS"/>
    <property type="match status" value="1"/>
</dbReference>
<evidence type="ECO:0000256" key="13">
    <source>
        <dbReference type="ARBA" id="ARBA00023398"/>
    </source>
</evidence>
<comment type="function">
    <text evidence="17">Fatty acid synthetase is a multifunctional enzyme that catalyzes the de novo biosynthesis of long-chain saturated fatty acids starting from acetyl-CoA and malonyl-CoA in the presence of NADPH. This multifunctional protein contains 7 catalytic activities and a site for the binding of the prosthetic group 4'-phosphopantetheine of the acyl carrier protein ([ACP]) domain.</text>
</comment>
<comment type="catalytic activity">
    <reaction evidence="43">
        <text>3-oxohexadecanoyl-[ACP] + NADPH + H(+) = (3R)-hydroxyhexadecanoyl-[ACP] + NADP(+)</text>
        <dbReference type="Rhea" id="RHEA:41904"/>
        <dbReference type="Rhea" id="RHEA-COMP:9649"/>
        <dbReference type="Rhea" id="RHEA-COMP:9650"/>
        <dbReference type="ChEBI" id="CHEBI:15378"/>
        <dbReference type="ChEBI" id="CHEBI:57783"/>
        <dbReference type="ChEBI" id="CHEBI:58349"/>
        <dbReference type="ChEBI" id="CHEBI:78478"/>
        <dbReference type="ChEBI" id="CHEBI:78480"/>
    </reaction>
    <physiologicalReaction direction="left-to-right" evidence="43">
        <dbReference type="Rhea" id="RHEA:41905"/>
    </physiologicalReaction>
</comment>
<evidence type="ECO:0000256" key="30">
    <source>
        <dbReference type="ARBA" id="ARBA00048281"/>
    </source>
</evidence>
<comment type="catalytic activity">
    <reaction evidence="16">
        <text>(3R)-hydroxybutanoyl-[ACP] = (2E)-butenoyl-[ACP] + H2O</text>
        <dbReference type="Rhea" id="RHEA:41808"/>
        <dbReference type="Rhea" id="RHEA-COMP:9626"/>
        <dbReference type="Rhea" id="RHEA-COMP:9627"/>
        <dbReference type="ChEBI" id="CHEBI:15377"/>
        <dbReference type="ChEBI" id="CHEBI:78451"/>
        <dbReference type="ChEBI" id="CHEBI:78453"/>
    </reaction>
    <physiologicalReaction direction="left-to-right" evidence="16">
        <dbReference type="Rhea" id="RHEA:41809"/>
    </physiologicalReaction>
</comment>
<evidence type="ECO:0000256" key="24">
    <source>
        <dbReference type="ARBA" id="ARBA00047578"/>
    </source>
</evidence>
<comment type="catalytic activity">
    <reaction evidence="45">
        <text>butanoyl-[ACP] + malonyl-[ACP] + H(+) = 3-oxohexanoyl-[ACP] + holo-[ACP] + CO2</text>
        <dbReference type="Rhea" id="RHEA:41820"/>
        <dbReference type="Rhea" id="RHEA-COMP:9623"/>
        <dbReference type="Rhea" id="RHEA-COMP:9628"/>
        <dbReference type="Rhea" id="RHEA-COMP:9629"/>
        <dbReference type="Rhea" id="RHEA-COMP:9685"/>
        <dbReference type="ChEBI" id="CHEBI:15378"/>
        <dbReference type="ChEBI" id="CHEBI:16526"/>
        <dbReference type="ChEBI" id="CHEBI:64479"/>
        <dbReference type="ChEBI" id="CHEBI:78449"/>
        <dbReference type="ChEBI" id="CHEBI:78454"/>
        <dbReference type="ChEBI" id="CHEBI:78456"/>
    </reaction>
    <physiologicalReaction direction="left-to-right" evidence="45">
        <dbReference type="Rhea" id="RHEA:41821"/>
    </physiologicalReaction>
</comment>
<evidence type="ECO:0000256" key="20">
    <source>
        <dbReference type="ARBA" id="ARBA00047400"/>
    </source>
</evidence>
<dbReference type="InterPro" id="IPR036291">
    <property type="entry name" value="NAD(P)-bd_dom_sf"/>
</dbReference>
<dbReference type="InterPro" id="IPR042104">
    <property type="entry name" value="PKS_dehydratase_sf"/>
</dbReference>
<dbReference type="InterPro" id="IPR049900">
    <property type="entry name" value="PKS_mFAS_DH"/>
</dbReference>
<feature type="domain" description="Ketosynthase family 3 (KS3)" evidence="50">
    <location>
        <begin position="20"/>
        <end position="428"/>
    </location>
</feature>
<evidence type="ECO:0000256" key="8">
    <source>
        <dbReference type="ARBA" id="ARBA00023332"/>
    </source>
</evidence>
<comment type="catalytic activity">
    <reaction evidence="33">
        <text>a fatty acyl-[ACP] + malonyl-[ACP] + H(+) = a 3-oxoacyl-[ACP] + holo-[ACP] + CO2</text>
        <dbReference type="Rhea" id="RHEA:22836"/>
        <dbReference type="Rhea" id="RHEA-COMP:9623"/>
        <dbReference type="Rhea" id="RHEA-COMP:9685"/>
        <dbReference type="Rhea" id="RHEA-COMP:9916"/>
        <dbReference type="Rhea" id="RHEA-COMP:14125"/>
        <dbReference type="ChEBI" id="CHEBI:15378"/>
        <dbReference type="ChEBI" id="CHEBI:16526"/>
        <dbReference type="ChEBI" id="CHEBI:64479"/>
        <dbReference type="ChEBI" id="CHEBI:78449"/>
        <dbReference type="ChEBI" id="CHEBI:78776"/>
        <dbReference type="ChEBI" id="CHEBI:138651"/>
        <dbReference type="EC" id="2.3.1.41"/>
    </reaction>
    <physiologicalReaction direction="left-to-right" evidence="33">
        <dbReference type="Rhea" id="RHEA:22837"/>
    </physiologicalReaction>
</comment>
<evidence type="ECO:0000256" key="3">
    <source>
        <dbReference type="ARBA" id="ARBA00022553"/>
    </source>
</evidence>
<dbReference type="Gene3D" id="3.30.70.3290">
    <property type="match status" value="2"/>
</dbReference>
<protein>
    <submittedName>
        <fullName evidence="52">Uncharacterized protein</fullName>
    </submittedName>
</protein>
<evidence type="ECO:0000256" key="16">
    <source>
        <dbReference type="ARBA" id="ARBA00023402"/>
    </source>
</evidence>
<dbReference type="InterPro" id="IPR014031">
    <property type="entry name" value="Ketoacyl_synth_C"/>
</dbReference>
<comment type="catalytic activity">
    <reaction evidence="21">
        <text>3-oxodecanoyl-[ACP] + NADPH + H(+) = (3R)-hydroxydecanoyl-[ACP] + NADP(+)</text>
        <dbReference type="Rhea" id="RHEA:41856"/>
        <dbReference type="Rhea" id="RHEA-COMP:9637"/>
        <dbReference type="Rhea" id="RHEA-COMP:9638"/>
        <dbReference type="ChEBI" id="CHEBI:15378"/>
        <dbReference type="ChEBI" id="CHEBI:57783"/>
        <dbReference type="ChEBI" id="CHEBI:58349"/>
        <dbReference type="ChEBI" id="CHEBI:78464"/>
        <dbReference type="ChEBI" id="CHEBI:78466"/>
    </reaction>
    <physiologicalReaction direction="left-to-right" evidence="21">
        <dbReference type="Rhea" id="RHEA:41857"/>
    </physiologicalReaction>
</comment>
<reference evidence="52" key="1">
    <citation type="submission" date="2020-08" db="EMBL/GenBank/DDBJ databases">
        <title>Genome sequencing and assembly of the red palm weevil Rhynchophorus ferrugineus.</title>
        <authorList>
            <person name="Dias G.B."/>
            <person name="Bergman C.M."/>
            <person name="Manee M."/>
        </authorList>
    </citation>
    <scope>NUCLEOTIDE SEQUENCE</scope>
    <source>
        <strain evidence="52">AA-2017</strain>
        <tissue evidence="52">Whole larva</tissue>
    </source>
</reference>
<evidence type="ECO:0000256" key="19">
    <source>
        <dbReference type="ARBA" id="ARBA00047394"/>
    </source>
</evidence>
<comment type="catalytic activity">
    <reaction evidence="24">
        <text>dodecanoyl-[ACP] + malonyl-[ACP] + H(+) = 3-oxotetradecanoyl-[ACP] + holo-[ACP] + CO2</text>
        <dbReference type="Rhea" id="RHEA:41884"/>
        <dbReference type="Rhea" id="RHEA-COMP:9623"/>
        <dbReference type="Rhea" id="RHEA-COMP:9644"/>
        <dbReference type="Rhea" id="RHEA-COMP:9645"/>
        <dbReference type="Rhea" id="RHEA-COMP:9685"/>
        <dbReference type="ChEBI" id="CHEBI:15378"/>
        <dbReference type="ChEBI" id="CHEBI:16526"/>
        <dbReference type="ChEBI" id="CHEBI:64479"/>
        <dbReference type="ChEBI" id="CHEBI:65264"/>
        <dbReference type="ChEBI" id="CHEBI:78449"/>
        <dbReference type="ChEBI" id="CHEBI:78473"/>
    </reaction>
    <physiologicalReaction direction="left-to-right" evidence="24">
        <dbReference type="Rhea" id="RHEA:41885"/>
    </physiologicalReaction>
</comment>
<evidence type="ECO:0000256" key="34">
    <source>
        <dbReference type="ARBA" id="ARBA00048571"/>
    </source>
</evidence>
<dbReference type="Gene3D" id="3.40.50.1820">
    <property type="entry name" value="alpha/beta hydrolase"/>
    <property type="match status" value="1"/>
</dbReference>
<evidence type="ECO:0000256" key="37">
    <source>
        <dbReference type="ARBA" id="ARBA00048704"/>
    </source>
</evidence>
<comment type="catalytic activity">
    <reaction evidence="41">
        <text>(2E)-tetradecenoyl-[ACP] + NADPH + H(+) = tetradecanoyl-[ACP] + NADP(+)</text>
        <dbReference type="Rhea" id="RHEA:41896"/>
        <dbReference type="Rhea" id="RHEA-COMP:9647"/>
        <dbReference type="Rhea" id="RHEA-COMP:9648"/>
        <dbReference type="ChEBI" id="CHEBI:15378"/>
        <dbReference type="ChEBI" id="CHEBI:57783"/>
        <dbReference type="ChEBI" id="CHEBI:58349"/>
        <dbReference type="ChEBI" id="CHEBI:78475"/>
        <dbReference type="ChEBI" id="CHEBI:78477"/>
    </reaction>
    <physiologicalReaction direction="left-to-right" evidence="41">
        <dbReference type="Rhea" id="RHEA:41897"/>
    </physiologicalReaction>
</comment>
<evidence type="ECO:0000256" key="12">
    <source>
        <dbReference type="ARBA" id="ARBA00023394"/>
    </source>
</evidence>
<keyword evidence="53" id="KW-1185">Reference proteome</keyword>